<evidence type="ECO:0000313" key="2">
    <source>
        <dbReference type="Proteomes" id="UP001589774"/>
    </source>
</evidence>
<keyword evidence="2" id="KW-1185">Reference proteome</keyword>
<protein>
    <submittedName>
        <fullName evidence="1">Uncharacterized protein</fullName>
    </submittedName>
</protein>
<name>A0ABV6HDF6_9SPHI</name>
<evidence type="ECO:0000313" key="1">
    <source>
        <dbReference type="EMBL" id="MFC0316921.1"/>
    </source>
</evidence>
<dbReference type="RefSeq" id="WP_377476472.1">
    <property type="nucleotide sequence ID" value="NZ_JBHLWO010000001.1"/>
</dbReference>
<dbReference type="Proteomes" id="UP001589774">
    <property type="component" value="Unassembled WGS sequence"/>
</dbReference>
<organism evidence="1 2">
    <name type="scientific">Olivibacter oleidegradans</name>
    <dbReference type="NCBI Taxonomy" id="760123"/>
    <lineage>
        <taxon>Bacteria</taxon>
        <taxon>Pseudomonadati</taxon>
        <taxon>Bacteroidota</taxon>
        <taxon>Sphingobacteriia</taxon>
        <taxon>Sphingobacteriales</taxon>
        <taxon>Sphingobacteriaceae</taxon>
        <taxon>Olivibacter</taxon>
    </lineage>
</organism>
<sequence>MSLNIFSREANVIKQKKNEGIAIAGRVSICERTSGNELQGSKPARAFFAIFLSRGKKVDDI</sequence>
<accession>A0ABV6HDF6</accession>
<proteinExistence type="predicted"/>
<comment type="caution">
    <text evidence="1">The sequence shown here is derived from an EMBL/GenBank/DDBJ whole genome shotgun (WGS) entry which is preliminary data.</text>
</comment>
<reference evidence="1 2" key="1">
    <citation type="submission" date="2024-09" db="EMBL/GenBank/DDBJ databases">
        <authorList>
            <person name="Sun Q."/>
            <person name="Mori K."/>
        </authorList>
    </citation>
    <scope>NUCLEOTIDE SEQUENCE [LARGE SCALE GENOMIC DNA]</scope>
    <source>
        <strain evidence="1 2">CCM 7765</strain>
    </source>
</reference>
<gene>
    <name evidence="1" type="ORF">ACFFI0_01325</name>
</gene>
<dbReference type="EMBL" id="JBHLWO010000001">
    <property type="protein sequence ID" value="MFC0316921.1"/>
    <property type="molecule type" value="Genomic_DNA"/>
</dbReference>